<dbReference type="Proteomes" id="UP001576784">
    <property type="component" value="Unassembled WGS sequence"/>
</dbReference>
<evidence type="ECO:0008006" key="3">
    <source>
        <dbReference type="Google" id="ProtNLM"/>
    </source>
</evidence>
<protein>
    <recommendedName>
        <fullName evidence="3">HTH cro/C1-type domain-containing protein</fullName>
    </recommendedName>
</protein>
<dbReference type="RefSeq" id="WP_413264471.1">
    <property type="nucleotide sequence ID" value="NZ_JBHFNR010000131.1"/>
</dbReference>
<proteinExistence type="predicted"/>
<comment type="caution">
    <text evidence="1">The sequence shown here is derived from an EMBL/GenBank/DDBJ whole genome shotgun (WGS) entry which is preliminary data.</text>
</comment>
<gene>
    <name evidence="1" type="ORF">ACE1CI_18100</name>
</gene>
<organism evidence="1 2">
    <name type="scientific">Floridaenema flaviceps BLCC-F50</name>
    <dbReference type="NCBI Taxonomy" id="3153642"/>
    <lineage>
        <taxon>Bacteria</taxon>
        <taxon>Bacillati</taxon>
        <taxon>Cyanobacteriota</taxon>
        <taxon>Cyanophyceae</taxon>
        <taxon>Oscillatoriophycideae</taxon>
        <taxon>Aerosakkonematales</taxon>
        <taxon>Aerosakkonemataceae</taxon>
        <taxon>Floridanema</taxon>
        <taxon>Floridanema flaviceps</taxon>
    </lineage>
</organism>
<keyword evidence="2" id="KW-1185">Reference proteome</keyword>
<dbReference type="InterPro" id="IPR010982">
    <property type="entry name" value="Lambda_DNA-bd_dom_sf"/>
</dbReference>
<evidence type="ECO:0000313" key="2">
    <source>
        <dbReference type="Proteomes" id="UP001576784"/>
    </source>
</evidence>
<sequence length="178" mass="20188">MDLPNSYLTTDSVVSTAFYDDLNRSHSSVYCASPATAQTVEPLPHSNNQINAIAPQNSKSYRRRGMILTQQGWDKLLQAEALYDEFGRRYTYEELGERSLLDSRTISRILSRKVKVDKRTLQTFFEALNLQLEPVDYKIPPLPSINSSSNSCSKSLDPRSQDLLQPLEQCQVVIICIL</sequence>
<accession>A0ABV4XUQ4</accession>
<name>A0ABV4XUQ4_9CYAN</name>
<dbReference type="InterPro" id="IPR001387">
    <property type="entry name" value="Cro/C1-type_HTH"/>
</dbReference>
<evidence type="ECO:0000313" key="1">
    <source>
        <dbReference type="EMBL" id="MFB2894827.1"/>
    </source>
</evidence>
<dbReference type="Gene3D" id="1.10.260.40">
    <property type="entry name" value="lambda repressor-like DNA-binding domains"/>
    <property type="match status" value="1"/>
</dbReference>
<dbReference type="EMBL" id="JBHFNR010000131">
    <property type="protein sequence ID" value="MFB2894827.1"/>
    <property type="molecule type" value="Genomic_DNA"/>
</dbReference>
<reference evidence="1 2" key="1">
    <citation type="submission" date="2024-09" db="EMBL/GenBank/DDBJ databases">
        <title>Floridaenema gen nov. (Aerosakkonemataceae, Aerosakkonematales ord. nov., Cyanobacteria) from benthic tropical and subtropical fresh waters, with the description of four new species.</title>
        <authorList>
            <person name="Moretto J.A."/>
            <person name="Berthold D.E."/>
            <person name="Lefler F.W."/>
            <person name="Huang I.-S."/>
            <person name="Laughinghouse H. IV."/>
        </authorList>
    </citation>
    <scope>NUCLEOTIDE SEQUENCE [LARGE SCALE GENOMIC DNA]</scope>
    <source>
        <strain evidence="1 2">BLCC-F50</strain>
    </source>
</reference>
<dbReference type="CDD" id="cd00093">
    <property type="entry name" value="HTH_XRE"/>
    <property type="match status" value="1"/>
</dbReference>